<evidence type="ECO:0008006" key="4">
    <source>
        <dbReference type="Google" id="ProtNLM"/>
    </source>
</evidence>
<keyword evidence="1" id="KW-0732">Signal</keyword>
<keyword evidence="3" id="KW-1185">Reference proteome</keyword>
<gene>
    <name evidence="2" type="ORF">P5G50_00980</name>
</gene>
<dbReference type="Proteomes" id="UP001174208">
    <property type="component" value="Unassembled WGS sequence"/>
</dbReference>
<dbReference type="PANTHER" id="PTHR43037">
    <property type="entry name" value="UNNAMED PRODUCT-RELATED"/>
    <property type="match status" value="1"/>
</dbReference>
<reference evidence="2" key="1">
    <citation type="submission" date="2023-06" db="EMBL/GenBank/DDBJ databases">
        <title>MT1 and MT2 Draft Genomes of Novel Species.</title>
        <authorList>
            <person name="Venkateswaran K."/>
        </authorList>
    </citation>
    <scope>NUCLEOTIDE SEQUENCE</scope>
    <source>
        <strain evidence="2">F6_8S_P_1B</strain>
    </source>
</reference>
<evidence type="ECO:0000313" key="2">
    <source>
        <dbReference type="EMBL" id="MDN4613009.1"/>
    </source>
</evidence>
<dbReference type="SUPFAM" id="SSF53474">
    <property type="entry name" value="alpha/beta-Hydrolases"/>
    <property type="match status" value="1"/>
</dbReference>
<dbReference type="InterPro" id="IPR029058">
    <property type="entry name" value="AB_hydrolase_fold"/>
</dbReference>
<dbReference type="PANTHER" id="PTHR43037:SF1">
    <property type="entry name" value="BLL1128 PROTEIN"/>
    <property type="match status" value="1"/>
</dbReference>
<proteinExistence type="predicted"/>
<dbReference type="Gene3D" id="3.40.50.1820">
    <property type="entry name" value="alpha/beta hydrolase"/>
    <property type="match status" value="1"/>
</dbReference>
<dbReference type="RefSeq" id="WP_301209824.1">
    <property type="nucleotide sequence ID" value="NZ_JAROCF010000001.1"/>
</dbReference>
<comment type="caution">
    <text evidence="2">The sequence shown here is derived from an EMBL/GenBank/DDBJ whole genome shotgun (WGS) entry which is preliminary data.</text>
</comment>
<evidence type="ECO:0000256" key="1">
    <source>
        <dbReference type="ARBA" id="ARBA00022729"/>
    </source>
</evidence>
<sequence>MTRETLLIGGRRRTYLHVAPVRSNASAPLLLALHGTTQTGATMRRFSGRTLDALAERTGADLVYLDGYRRAWNDGRLTATSAAQRADVDDVGFVRAVVERFGRPAIAIGYSNGGQLIHRIVREAPGLLAGAVIVAAGLPVEEDFALAGVAPDRIPLLIVHGTADPVVPYDGGATRLLGRTKGTVRSALATAQAYAGEGVEAVAGAEPDGAAATFVGITRVEWPGVRLVTQHGTGHVIPNRVTRPPFVGPSHADLDLGEEIESYLRLAASVES</sequence>
<organism evidence="2 3">
    <name type="scientific">Leifsonia williamsii</name>
    <dbReference type="NCBI Taxonomy" id="3035919"/>
    <lineage>
        <taxon>Bacteria</taxon>
        <taxon>Bacillati</taxon>
        <taxon>Actinomycetota</taxon>
        <taxon>Actinomycetes</taxon>
        <taxon>Micrococcales</taxon>
        <taxon>Microbacteriaceae</taxon>
        <taxon>Leifsonia</taxon>
    </lineage>
</organism>
<evidence type="ECO:0000313" key="3">
    <source>
        <dbReference type="Proteomes" id="UP001174208"/>
    </source>
</evidence>
<name>A0ABT8K6I6_9MICO</name>
<dbReference type="EMBL" id="JAROCF010000001">
    <property type="protein sequence ID" value="MDN4613009.1"/>
    <property type="molecule type" value="Genomic_DNA"/>
</dbReference>
<accession>A0ABT8K6I6</accession>
<protein>
    <recommendedName>
        <fullName evidence="4">Polyhydroxybutyrate depolymerase</fullName>
    </recommendedName>
</protein>
<dbReference type="InterPro" id="IPR050955">
    <property type="entry name" value="Plant_Biomass_Hydrol_Est"/>
</dbReference>